<dbReference type="InterPro" id="IPR040976">
    <property type="entry name" value="Pkinase_fungal"/>
</dbReference>
<dbReference type="Gene3D" id="1.10.510.10">
    <property type="entry name" value="Transferase(Phosphotransferase) domain 1"/>
    <property type="match status" value="1"/>
</dbReference>
<protein>
    <recommendedName>
        <fullName evidence="2">Fungal-type protein kinase domain-containing protein</fullName>
    </recommendedName>
</protein>
<dbReference type="Proteomes" id="UP000059188">
    <property type="component" value="Unassembled WGS sequence"/>
</dbReference>
<dbReference type="EMBL" id="LN679304">
    <property type="protein sequence ID" value="CEL56186.1"/>
    <property type="molecule type" value="Genomic_DNA"/>
</dbReference>
<dbReference type="OrthoDB" id="3271139at2759"/>
<dbReference type="InterPro" id="IPR011009">
    <property type="entry name" value="Kinase-like_dom_sf"/>
</dbReference>
<organism evidence="3 4">
    <name type="scientific">Thanatephorus cucumeris (strain AG1-IB / isolate 7/3/14)</name>
    <name type="common">Lettuce bottom rot fungus</name>
    <name type="synonym">Rhizoctonia solani</name>
    <dbReference type="NCBI Taxonomy" id="1108050"/>
    <lineage>
        <taxon>Eukaryota</taxon>
        <taxon>Fungi</taxon>
        <taxon>Dikarya</taxon>
        <taxon>Basidiomycota</taxon>
        <taxon>Agaricomycotina</taxon>
        <taxon>Agaricomycetes</taxon>
        <taxon>Cantharellales</taxon>
        <taxon>Ceratobasidiaceae</taxon>
        <taxon>Rhizoctonia</taxon>
        <taxon>Rhizoctonia solani AG-1</taxon>
    </lineage>
</organism>
<proteinExistence type="predicted"/>
<feature type="domain" description="Fungal-type protein kinase" evidence="2">
    <location>
        <begin position="188"/>
        <end position="562"/>
    </location>
</feature>
<dbReference type="Pfam" id="PF17667">
    <property type="entry name" value="Pkinase_fungal"/>
    <property type="match status" value="1"/>
</dbReference>
<gene>
    <name evidence="3" type="ORF">RSOLAG1IB_11875</name>
</gene>
<accession>A0A0B7FDT4</accession>
<name>A0A0B7FDT4_THACB</name>
<evidence type="ECO:0000313" key="3">
    <source>
        <dbReference type="EMBL" id="CEL56186.1"/>
    </source>
</evidence>
<sequence>MTIAHADSPSRRRRTHFIEHSSSEVKAASSRVAPTDPEDIPAVPEATLDSLINTVLAPIPEELMSIVYEGLVSAGRIDMSDTANSPRSRWRCMKQSPSTSANQGNVNEAFKFLETAIRDIAHHPKSHISRSDLRFQFGVTGDITPFRTRHNMPRTDGYFHLGDSDLDAVRRSRIVVPMELKEAAPNQTDDWKSLARIVLSILLADPAQLGCDPSIKIAPPTGTKPSHDITVYNPDTDEPTTYLTTGILSDIGVDSMVGRGTPVWKAQKLVNGVPVLPECVLKDIWAYADREAEHVMFVRIREEQPSYAQYFLTPLDYGYVPLDSKLPYAPDNTDNMLGSRKNSHLTGKVMGLRRRSSSVDTLRLETSSTPRDSAGCFDEVTSSPKAQGGFCDFGCVSKQTRRRYRIIFKERGTPVHHLRKSKDIFVAIQGGWKGLCAVHTSKRVHRDVSSGNILLVPASGSLQGRGVITNLEYVKDIRDTSLSRDVKTGTATFMATELAAMEHKRLSLELAYKSAAQAPEELSLIRQRQANKGSLRLQPLLPEFRHNTLHDMESMWWLCIWVMFYLVPEKGDAEKYYTNYCGLFKHPDSGRKHNFISGQPVFWSLTTHLPGPFVLIMKNWSEILNSHYSICYRKHDGSATRPNSICVDSKTVQLSHQDGDTFIEQLIKEASDFPSKLTALPELAKVPGGKEVTSKLLFTSRTSFVFDSVELPPPRKRQRITATSR</sequence>
<feature type="region of interest" description="Disordered" evidence="1">
    <location>
        <begin position="82"/>
        <end position="103"/>
    </location>
</feature>
<dbReference type="AlphaFoldDB" id="A0A0B7FDT4"/>
<dbReference type="SUPFAM" id="SSF56112">
    <property type="entry name" value="Protein kinase-like (PK-like)"/>
    <property type="match status" value="1"/>
</dbReference>
<dbReference type="PANTHER" id="PTHR38248">
    <property type="entry name" value="FUNK1 6"/>
    <property type="match status" value="1"/>
</dbReference>
<dbReference type="STRING" id="1108050.A0A0B7FDT4"/>
<reference evidence="3 4" key="1">
    <citation type="submission" date="2014-11" db="EMBL/GenBank/DDBJ databases">
        <authorList>
            <person name="Wibberg Daniel"/>
        </authorList>
    </citation>
    <scope>NUCLEOTIDE SEQUENCE [LARGE SCALE GENOMIC DNA]</scope>
    <source>
        <strain evidence="3">Rhizoctonia solani AG1-IB 7/3/14</strain>
    </source>
</reference>
<evidence type="ECO:0000313" key="4">
    <source>
        <dbReference type="Proteomes" id="UP000059188"/>
    </source>
</evidence>
<keyword evidence="4" id="KW-1185">Reference proteome</keyword>
<evidence type="ECO:0000259" key="2">
    <source>
        <dbReference type="Pfam" id="PF17667"/>
    </source>
</evidence>
<dbReference type="PANTHER" id="PTHR38248:SF2">
    <property type="entry name" value="FUNK1 11"/>
    <property type="match status" value="1"/>
</dbReference>
<evidence type="ECO:0000256" key="1">
    <source>
        <dbReference type="SAM" id="MobiDB-lite"/>
    </source>
</evidence>